<evidence type="ECO:0000313" key="4">
    <source>
        <dbReference type="EMBL" id="CCQ36219.1"/>
    </source>
</evidence>
<protein>
    <submittedName>
        <fullName evidence="3">Thioesterase domain protein</fullName>
    </submittedName>
</protein>
<keyword evidence="2" id="KW-0378">Hydrolase</keyword>
<dbReference type="eggNOG" id="arCOG01137">
    <property type="taxonomic scope" value="Archaea"/>
</dbReference>
<dbReference type="Pfam" id="PF13279">
    <property type="entry name" value="4HBT_2"/>
    <property type="match status" value="1"/>
</dbReference>
<dbReference type="EMBL" id="HF582854">
    <property type="protein sequence ID" value="CCQ36219.1"/>
    <property type="molecule type" value="Genomic_DNA"/>
</dbReference>
<dbReference type="InterPro" id="IPR029069">
    <property type="entry name" value="HotDog_dom_sf"/>
</dbReference>
<evidence type="ECO:0000256" key="2">
    <source>
        <dbReference type="ARBA" id="ARBA00022801"/>
    </source>
</evidence>
<dbReference type="KEGG" id="nmo:Nmlp_2023"/>
<dbReference type="OrthoDB" id="56956at2157"/>
<dbReference type="PANTHER" id="PTHR31793:SF27">
    <property type="entry name" value="NOVEL THIOESTERASE SUPERFAMILY DOMAIN AND SAPOSIN A-TYPE DOMAIN CONTAINING PROTEIN (0610012H03RIK)"/>
    <property type="match status" value="1"/>
</dbReference>
<organism evidence="3 5">
    <name type="scientific">Natronomonas moolapensis (strain DSM 18674 / CECT 7526 / JCM 14361 / 8.8.11)</name>
    <dbReference type="NCBI Taxonomy" id="268739"/>
    <lineage>
        <taxon>Archaea</taxon>
        <taxon>Methanobacteriati</taxon>
        <taxon>Methanobacteriota</taxon>
        <taxon>Stenosarchaea group</taxon>
        <taxon>Halobacteria</taxon>
        <taxon>Halobacteriales</taxon>
        <taxon>Natronomonadaceae</taxon>
        <taxon>Natronomonas</taxon>
    </lineage>
</organism>
<comment type="similarity">
    <text evidence="1">Belongs to the 4-hydroxybenzoyl-CoA thioesterase family.</text>
</comment>
<keyword evidence="5" id="KW-1185">Reference proteome</keyword>
<proteinExistence type="inferred from homology"/>
<dbReference type="AlphaFoldDB" id="M1XQ16"/>
<dbReference type="EMBL" id="HF582854">
    <property type="protein sequence ID" value="CCQ36207.1"/>
    <property type="molecule type" value="Genomic_DNA"/>
</dbReference>
<reference evidence="3 5" key="1">
    <citation type="journal article" date="2013" name="Genome Announc.">
        <title>Genome of the haloarchaeon Natronomonas moolapensis, a neutrophilic member of a previously haloalkaliphilic genus.</title>
        <authorList>
            <person name="Dyall-Smith M.L."/>
            <person name="Pfeiffer F."/>
            <person name="Oberwinkler T."/>
            <person name="Klee K."/>
            <person name="Rampp M."/>
            <person name="Palm P."/>
            <person name="Gross K."/>
            <person name="Schuster S.C."/>
            <person name="Oesterhelt D."/>
        </authorList>
    </citation>
    <scope>NUCLEOTIDE SEQUENCE [LARGE SCALE GENOMIC DNA]</scope>
    <source>
        <strain evidence="3">8.8.11</strain>
        <strain evidence="5">DSM 18674 / JCM 14361 / 8.8.11</strain>
    </source>
</reference>
<dbReference type="PANTHER" id="PTHR31793">
    <property type="entry name" value="4-HYDROXYBENZOYL-COA THIOESTERASE FAMILY MEMBER"/>
    <property type="match status" value="1"/>
</dbReference>
<dbReference type="CDD" id="cd00586">
    <property type="entry name" value="4HBT"/>
    <property type="match status" value="1"/>
</dbReference>
<evidence type="ECO:0000256" key="1">
    <source>
        <dbReference type="ARBA" id="ARBA00005953"/>
    </source>
</evidence>
<gene>
    <name evidence="3" type="ordered locus">Nmlp_2023</name>
    <name evidence="4" type="ordered locus">Nmlp_2035</name>
</gene>
<dbReference type="HOGENOM" id="CLU_101141_2_2_2"/>
<dbReference type="GO" id="GO:0047617">
    <property type="term" value="F:fatty acyl-CoA hydrolase activity"/>
    <property type="evidence" value="ECO:0007669"/>
    <property type="project" value="TreeGrafter"/>
</dbReference>
<evidence type="ECO:0000313" key="5">
    <source>
        <dbReference type="Proteomes" id="UP000011867"/>
    </source>
</evidence>
<dbReference type="Gene3D" id="3.10.129.10">
    <property type="entry name" value="Hotdog Thioesterase"/>
    <property type="match status" value="1"/>
</dbReference>
<sequence length="134" mass="15156">MELPFETELQVRFRDLDTLGHVNNAVYATYLEQARLRYFDRVLDVPWEEREMVLASQSVEFARPLTLEDGTIRVACGVTEVGETSFRMRSRVFAGDDGDPAATADGTIVAVAGGEPREIPESWRERFIEFEPGL</sequence>
<dbReference type="GeneID" id="14651049"/>
<accession>M1XQ16</accession>
<dbReference type="InterPro" id="IPR050563">
    <property type="entry name" value="4-hydroxybenzoyl-CoA_TE"/>
</dbReference>
<dbReference type="SUPFAM" id="SSF54637">
    <property type="entry name" value="Thioesterase/thiol ester dehydrase-isomerase"/>
    <property type="match status" value="1"/>
</dbReference>
<dbReference type="Proteomes" id="UP000011867">
    <property type="component" value="Chromosome"/>
</dbReference>
<name>M1XQ16_NATM8</name>
<dbReference type="KEGG" id="nmo:Nmlp_2035"/>
<dbReference type="RefSeq" id="WP_015409024.1">
    <property type="nucleotide sequence ID" value="NC_020388.1"/>
</dbReference>
<evidence type="ECO:0000313" key="3">
    <source>
        <dbReference type="EMBL" id="CCQ36207.1"/>
    </source>
</evidence>